<dbReference type="PANTHER" id="PTHR30510:SF2">
    <property type="entry name" value="UPF0229 PROTEIN YEAH"/>
    <property type="match status" value="1"/>
</dbReference>
<organism evidence="1 2">
    <name type="scientific">Caldalkalibacillus uzonensis</name>
    <dbReference type="NCBI Taxonomy" id="353224"/>
    <lineage>
        <taxon>Bacteria</taxon>
        <taxon>Bacillati</taxon>
        <taxon>Bacillota</taxon>
        <taxon>Bacilli</taxon>
        <taxon>Bacillales</taxon>
        <taxon>Bacillaceae</taxon>
        <taxon>Caldalkalibacillus</taxon>
    </lineage>
</organism>
<comment type="caution">
    <text evidence="1">The sequence shown here is derived from an EMBL/GenBank/DDBJ whole genome shotgun (WGS) entry which is preliminary data.</text>
</comment>
<keyword evidence="2" id="KW-1185">Reference proteome</keyword>
<sequence>MQLPHLKPKKQHDLTSEDIVFHDIRKKGILGNLDKRRTIMESLKRNARQGRTDVQITEEDLRFKTWQEQMNPSSTAVVLAMMDTSGSMGTFEKYMARSFYFWMVRYLRRKYSQVKVVFIAHTTEAKEVTEDQFFTKVESGGTRCSAAE</sequence>
<dbReference type="Proteomes" id="UP001232445">
    <property type="component" value="Unassembled WGS sequence"/>
</dbReference>
<dbReference type="PANTHER" id="PTHR30510">
    <property type="entry name" value="UPF0229 PROTEIN YEAH"/>
    <property type="match status" value="1"/>
</dbReference>
<dbReference type="InterPro" id="IPR006698">
    <property type="entry name" value="UPF0229"/>
</dbReference>
<reference evidence="1 2" key="1">
    <citation type="submission" date="2023-07" db="EMBL/GenBank/DDBJ databases">
        <title>Genomic Encyclopedia of Type Strains, Phase IV (KMG-IV): sequencing the most valuable type-strain genomes for metagenomic binning, comparative biology and taxonomic classification.</title>
        <authorList>
            <person name="Goeker M."/>
        </authorList>
    </citation>
    <scope>NUCLEOTIDE SEQUENCE [LARGE SCALE GENOMIC DNA]</scope>
    <source>
        <strain evidence="1 2">DSM 17740</strain>
    </source>
</reference>
<gene>
    <name evidence="1" type="ORF">J2S00_002549</name>
</gene>
<proteinExistence type="predicted"/>
<evidence type="ECO:0000313" key="1">
    <source>
        <dbReference type="EMBL" id="MDQ0339756.1"/>
    </source>
</evidence>
<dbReference type="Pfam" id="PF04285">
    <property type="entry name" value="DUF444"/>
    <property type="match status" value="1"/>
</dbReference>
<protein>
    <submittedName>
        <fullName evidence="1">Uncharacterized sporulation protein YeaH/YhbH (DUF444 family)</fullName>
    </submittedName>
</protein>
<accession>A0ABU0CTL2</accession>
<name>A0ABU0CTL2_9BACI</name>
<evidence type="ECO:0000313" key="2">
    <source>
        <dbReference type="Proteomes" id="UP001232445"/>
    </source>
</evidence>
<dbReference type="EMBL" id="JAUSUQ010000009">
    <property type="protein sequence ID" value="MDQ0339756.1"/>
    <property type="molecule type" value="Genomic_DNA"/>
</dbReference>